<evidence type="ECO:0000313" key="1">
    <source>
        <dbReference type="EMBL" id="MCO5723597.1"/>
    </source>
</evidence>
<comment type="caution">
    <text evidence="1">The sequence shown here is derived from an EMBL/GenBank/DDBJ whole genome shotgun (WGS) entry which is preliminary data.</text>
</comment>
<dbReference type="PROSITE" id="PS51257">
    <property type="entry name" value="PROKAR_LIPOPROTEIN"/>
    <property type="match status" value="1"/>
</dbReference>
<gene>
    <name evidence="1" type="ORF">NG653_01930</name>
</gene>
<keyword evidence="2" id="KW-1185">Reference proteome</keyword>
<dbReference type="EMBL" id="JAMXIB010000001">
    <property type="protein sequence ID" value="MCO5723597.1"/>
    <property type="molecule type" value="Genomic_DNA"/>
</dbReference>
<sequence>MRNVLLTGLLTLALSCQEPPSRECGRFQQGTFRFTATVDGQEETTVFTRTQNLEISEYKGQKDSASVRWINDCEYIVTNLNPKNRGEEKPIHMKILSTSEDSYTFEYKLVGTSNGSRGTAYKVE</sequence>
<organism evidence="1 2">
    <name type="scientific">Robiginitalea marina</name>
    <dbReference type="NCBI Taxonomy" id="2954105"/>
    <lineage>
        <taxon>Bacteria</taxon>
        <taxon>Pseudomonadati</taxon>
        <taxon>Bacteroidota</taxon>
        <taxon>Flavobacteriia</taxon>
        <taxon>Flavobacteriales</taxon>
        <taxon>Flavobacteriaceae</taxon>
        <taxon>Robiginitalea</taxon>
    </lineage>
</organism>
<protein>
    <submittedName>
        <fullName evidence="1">DNA topoisomerase IV</fullName>
    </submittedName>
</protein>
<dbReference type="Proteomes" id="UP001206312">
    <property type="component" value="Unassembled WGS sequence"/>
</dbReference>
<reference evidence="1 2" key="1">
    <citation type="submission" date="2022-06" db="EMBL/GenBank/DDBJ databases">
        <authorList>
            <person name="Xuan X."/>
        </authorList>
    </citation>
    <scope>NUCLEOTIDE SEQUENCE [LARGE SCALE GENOMIC DNA]</scope>
    <source>
        <strain evidence="1 2">2V75</strain>
    </source>
</reference>
<proteinExistence type="predicted"/>
<evidence type="ECO:0000313" key="2">
    <source>
        <dbReference type="Proteomes" id="UP001206312"/>
    </source>
</evidence>
<dbReference type="RefSeq" id="WP_252739969.1">
    <property type="nucleotide sequence ID" value="NZ_JAMXIB010000001.1"/>
</dbReference>
<accession>A0ABT1AVG0</accession>
<name>A0ABT1AVG0_9FLAO</name>